<evidence type="ECO:0000256" key="3">
    <source>
        <dbReference type="ARBA" id="ARBA00023163"/>
    </source>
</evidence>
<proteinExistence type="predicted"/>
<dbReference type="Gene3D" id="1.10.357.10">
    <property type="entry name" value="Tetracycline Repressor, domain 2"/>
    <property type="match status" value="1"/>
</dbReference>
<dbReference type="PANTHER" id="PTHR47506">
    <property type="entry name" value="TRANSCRIPTIONAL REGULATORY PROTEIN"/>
    <property type="match status" value="1"/>
</dbReference>
<keyword evidence="2 4" id="KW-0238">DNA-binding</keyword>
<dbReference type="InterPro" id="IPR001647">
    <property type="entry name" value="HTH_TetR"/>
</dbReference>
<sequence>MLCGPRNRREPVTDATKTQPRRSAAERLREVARELFYKQGIRATGVEELCRVAGTTKISLYRAFPSKDELIAEILRDDCREEECWYEQAIGTSRPPAERPAAYLAAAVAELRQPGFRGCALGLAIAEFPDPEHPARKVADAYKRKMQDDLRRVSAEAGAADPEMLGDALLILVEGAFAAAAYLGAEEAGNALERSGRALLAHALPRGEAG</sequence>
<dbReference type="EMBL" id="JAGIZB010000007">
    <property type="protein sequence ID" value="MBP0445069.1"/>
    <property type="molecule type" value="Genomic_DNA"/>
</dbReference>
<feature type="region of interest" description="Disordered" evidence="5">
    <location>
        <begin position="1"/>
        <end position="24"/>
    </location>
</feature>
<protein>
    <submittedName>
        <fullName evidence="7">TetR/AcrR family transcriptional regulator</fullName>
    </submittedName>
</protein>
<reference evidence="7 8" key="1">
    <citation type="submission" date="2021-03" db="EMBL/GenBank/DDBJ databases">
        <authorList>
            <person name="So Y."/>
        </authorList>
    </citation>
    <scope>NUCLEOTIDE SEQUENCE [LARGE SCALE GENOMIC DNA]</scope>
    <source>
        <strain evidence="7 8">SSH11</strain>
    </source>
</reference>
<keyword evidence="3" id="KW-0804">Transcription</keyword>
<dbReference type="InterPro" id="IPR036271">
    <property type="entry name" value="Tet_transcr_reg_TetR-rel_C_sf"/>
</dbReference>
<evidence type="ECO:0000256" key="1">
    <source>
        <dbReference type="ARBA" id="ARBA00023015"/>
    </source>
</evidence>
<dbReference type="SUPFAM" id="SSF48498">
    <property type="entry name" value="Tetracyclin repressor-like, C-terminal domain"/>
    <property type="match status" value="1"/>
</dbReference>
<keyword evidence="1" id="KW-0805">Transcription regulation</keyword>
<gene>
    <name evidence="7" type="ORF">J8J14_09775</name>
</gene>
<dbReference type="PROSITE" id="PS50977">
    <property type="entry name" value="HTH_TETR_2"/>
    <property type="match status" value="1"/>
</dbReference>
<evidence type="ECO:0000259" key="6">
    <source>
        <dbReference type="PROSITE" id="PS50977"/>
    </source>
</evidence>
<dbReference type="Proteomes" id="UP000681594">
    <property type="component" value="Unassembled WGS sequence"/>
</dbReference>
<dbReference type="InterPro" id="IPR009057">
    <property type="entry name" value="Homeodomain-like_sf"/>
</dbReference>
<name>A0ABS4ADH8_9PROT</name>
<accession>A0ABS4ADH8</accession>
<organism evidence="7 8">
    <name type="scientific">Pararoseomonas baculiformis</name>
    <dbReference type="NCBI Taxonomy" id="2820812"/>
    <lineage>
        <taxon>Bacteria</taxon>
        <taxon>Pseudomonadati</taxon>
        <taxon>Pseudomonadota</taxon>
        <taxon>Alphaproteobacteria</taxon>
        <taxon>Acetobacterales</taxon>
        <taxon>Acetobacteraceae</taxon>
        <taxon>Pararoseomonas</taxon>
    </lineage>
</organism>
<dbReference type="SUPFAM" id="SSF46689">
    <property type="entry name" value="Homeodomain-like"/>
    <property type="match status" value="1"/>
</dbReference>
<evidence type="ECO:0000313" key="8">
    <source>
        <dbReference type="Proteomes" id="UP000681594"/>
    </source>
</evidence>
<comment type="caution">
    <text evidence="7">The sequence shown here is derived from an EMBL/GenBank/DDBJ whole genome shotgun (WGS) entry which is preliminary data.</text>
</comment>
<evidence type="ECO:0000313" key="7">
    <source>
        <dbReference type="EMBL" id="MBP0445069.1"/>
    </source>
</evidence>
<evidence type="ECO:0000256" key="2">
    <source>
        <dbReference type="ARBA" id="ARBA00023125"/>
    </source>
</evidence>
<evidence type="ECO:0000256" key="5">
    <source>
        <dbReference type="SAM" id="MobiDB-lite"/>
    </source>
</evidence>
<dbReference type="Pfam" id="PF00440">
    <property type="entry name" value="TetR_N"/>
    <property type="match status" value="1"/>
</dbReference>
<dbReference type="PANTHER" id="PTHR47506:SF1">
    <property type="entry name" value="HTH-TYPE TRANSCRIPTIONAL REGULATOR YJDC"/>
    <property type="match status" value="1"/>
</dbReference>
<dbReference type="PRINTS" id="PR00455">
    <property type="entry name" value="HTHTETR"/>
</dbReference>
<evidence type="ECO:0000256" key="4">
    <source>
        <dbReference type="PROSITE-ProRule" id="PRU00335"/>
    </source>
</evidence>
<feature type="DNA-binding region" description="H-T-H motif" evidence="4">
    <location>
        <begin position="45"/>
        <end position="64"/>
    </location>
</feature>
<keyword evidence="8" id="KW-1185">Reference proteome</keyword>
<feature type="domain" description="HTH tetR-type" evidence="6">
    <location>
        <begin position="22"/>
        <end position="82"/>
    </location>
</feature>